<dbReference type="OrthoDB" id="34429at2157"/>
<dbReference type="InterPro" id="IPR052350">
    <property type="entry name" value="Metallo-dep_Lactonases"/>
</dbReference>
<evidence type="ECO:0000259" key="2">
    <source>
        <dbReference type="Pfam" id="PF04909"/>
    </source>
</evidence>
<comment type="similarity">
    <text evidence="1">Belongs to the metallo-dependent hydrolases superfamily.</text>
</comment>
<feature type="domain" description="Amidohydrolase-related" evidence="2">
    <location>
        <begin position="4"/>
        <end position="266"/>
    </location>
</feature>
<dbReference type="PANTHER" id="PTHR43569">
    <property type="entry name" value="AMIDOHYDROLASE"/>
    <property type="match status" value="1"/>
</dbReference>
<dbReference type="Proteomes" id="UP000199062">
    <property type="component" value="Unassembled WGS sequence"/>
</dbReference>
<accession>A0A1I6KPP8</accession>
<organism evidence="3 4">
    <name type="scientific">Halomicrobium zhouii</name>
    <dbReference type="NCBI Taxonomy" id="767519"/>
    <lineage>
        <taxon>Archaea</taxon>
        <taxon>Methanobacteriati</taxon>
        <taxon>Methanobacteriota</taxon>
        <taxon>Stenosarchaea group</taxon>
        <taxon>Halobacteria</taxon>
        <taxon>Halobacteriales</taxon>
        <taxon>Haloarculaceae</taxon>
        <taxon>Halomicrobium</taxon>
    </lineage>
</organism>
<evidence type="ECO:0000313" key="3">
    <source>
        <dbReference type="EMBL" id="SFR92968.1"/>
    </source>
</evidence>
<proteinExistence type="inferred from homology"/>
<dbReference type="Gene3D" id="3.20.20.140">
    <property type="entry name" value="Metal-dependent hydrolases"/>
    <property type="match status" value="1"/>
</dbReference>
<evidence type="ECO:0000313" key="4">
    <source>
        <dbReference type="Proteomes" id="UP000199062"/>
    </source>
</evidence>
<dbReference type="Pfam" id="PF04909">
    <property type="entry name" value="Amidohydro_2"/>
    <property type="match status" value="1"/>
</dbReference>
<evidence type="ECO:0000256" key="1">
    <source>
        <dbReference type="ARBA" id="ARBA00038310"/>
    </source>
</evidence>
<dbReference type="EMBL" id="FOZK01000001">
    <property type="protein sequence ID" value="SFR92968.1"/>
    <property type="molecule type" value="Genomic_DNA"/>
</dbReference>
<sequence length="288" mass="32533">MRLVDTHTHAWGHDTAELPWYSADLPPEWEGSYTHADLIADMDAADVDEGVLLPTSIYGRGERANEYTLRAVEAHPDRLWGVGVAKYFGDEAEQRRRVRRVTGHERMLGVRFHACFEYGPTPGEMNREADWVADDALDPLYDELAAQDGAVFVLPKPEQLSLLADVADAHPDVPIVVEHVAWPDEDTSPDEAPWTDFAALAERDNAYVKVSSIPRTSGEHWPYANVEGYVTNLLEWFGPERLMLGSDYPWLDSTATMDECLSWVEEADYLSARDVAYLSYRTFDDLRA</sequence>
<protein>
    <submittedName>
        <fullName evidence="3">L-fuconolactonase</fullName>
    </submittedName>
</protein>
<dbReference type="InterPro" id="IPR006680">
    <property type="entry name" value="Amidohydro-rel"/>
</dbReference>
<dbReference type="SUPFAM" id="SSF51556">
    <property type="entry name" value="Metallo-dependent hydrolases"/>
    <property type="match status" value="1"/>
</dbReference>
<dbReference type="STRING" id="767519.SAMN05216559_1192"/>
<dbReference type="AlphaFoldDB" id="A0A1I6KPP8"/>
<reference evidence="3 4" key="1">
    <citation type="submission" date="2016-10" db="EMBL/GenBank/DDBJ databases">
        <authorList>
            <person name="de Groot N.N."/>
        </authorList>
    </citation>
    <scope>NUCLEOTIDE SEQUENCE [LARGE SCALE GENOMIC DNA]</scope>
    <source>
        <strain evidence="3 4">CGMCC 1.10457</strain>
    </source>
</reference>
<keyword evidence="4" id="KW-1185">Reference proteome</keyword>
<dbReference type="PANTHER" id="PTHR43569:SF2">
    <property type="entry name" value="AMIDOHYDROLASE-RELATED DOMAIN-CONTAINING PROTEIN"/>
    <property type="match status" value="1"/>
</dbReference>
<dbReference type="RefSeq" id="WP_089814789.1">
    <property type="nucleotide sequence ID" value="NZ_FOZK01000001.1"/>
</dbReference>
<gene>
    <name evidence="3" type="ORF">SAMN05216559_1192</name>
</gene>
<dbReference type="GO" id="GO:0016787">
    <property type="term" value="F:hydrolase activity"/>
    <property type="evidence" value="ECO:0007669"/>
    <property type="project" value="InterPro"/>
</dbReference>
<name>A0A1I6KPP8_9EURY</name>
<dbReference type="InterPro" id="IPR032466">
    <property type="entry name" value="Metal_Hydrolase"/>
</dbReference>